<proteinExistence type="predicted"/>
<name>A0AAN6U356_9PEZI</name>
<accession>A0AAN6U356</accession>
<protein>
    <submittedName>
        <fullName evidence="2">Uncharacterized protein</fullName>
    </submittedName>
</protein>
<gene>
    <name evidence="2" type="ORF">N657DRAFT_570484</name>
</gene>
<keyword evidence="3" id="KW-1185">Reference proteome</keyword>
<reference evidence="2" key="1">
    <citation type="journal article" date="2023" name="Mol. Phylogenet. Evol.">
        <title>Genome-scale phylogeny and comparative genomics of the fungal order Sordariales.</title>
        <authorList>
            <person name="Hensen N."/>
            <person name="Bonometti L."/>
            <person name="Westerberg I."/>
            <person name="Brannstrom I.O."/>
            <person name="Guillou S."/>
            <person name="Cros-Aarteil S."/>
            <person name="Calhoun S."/>
            <person name="Haridas S."/>
            <person name="Kuo A."/>
            <person name="Mondo S."/>
            <person name="Pangilinan J."/>
            <person name="Riley R."/>
            <person name="LaButti K."/>
            <person name="Andreopoulos B."/>
            <person name="Lipzen A."/>
            <person name="Chen C."/>
            <person name="Yan M."/>
            <person name="Daum C."/>
            <person name="Ng V."/>
            <person name="Clum A."/>
            <person name="Steindorff A."/>
            <person name="Ohm R.A."/>
            <person name="Martin F."/>
            <person name="Silar P."/>
            <person name="Natvig D.O."/>
            <person name="Lalanne C."/>
            <person name="Gautier V."/>
            <person name="Ament-Velasquez S.L."/>
            <person name="Kruys A."/>
            <person name="Hutchinson M.I."/>
            <person name="Powell A.J."/>
            <person name="Barry K."/>
            <person name="Miller A.N."/>
            <person name="Grigoriev I.V."/>
            <person name="Debuchy R."/>
            <person name="Gladieux P."/>
            <person name="Hiltunen Thoren M."/>
            <person name="Johannesson H."/>
        </authorList>
    </citation>
    <scope>NUCLEOTIDE SEQUENCE</scope>
    <source>
        <strain evidence="2">CBS 731.68</strain>
    </source>
</reference>
<evidence type="ECO:0000256" key="1">
    <source>
        <dbReference type="SAM" id="MobiDB-lite"/>
    </source>
</evidence>
<feature type="region of interest" description="Disordered" evidence="1">
    <location>
        <begin position="43"/>
        <end position="101"/>
    </location>
</feature>
<dbReference type="RefSeq" id="XP_062649080.1">
    <property type="nucleotide sequence ID" value="XM_062788736.1"/>
</dbReference>
<dbReference type="Proteomes" id="UP001302602">
    <property type="component" value="Unassembled WGS sequence"/>
</dbReference>
<dbReference type="EMBL" id="MU853226">
    <property type="protein sequence ID" value="KAK4125309.1"/>
    <property type="molecule type" value="Genomic_DNA"/>
</dbReference>
<organism evidence="2 3">
    <name type="scientific">Parathielavia appendiculata</name>
    <dbReference type="NCBI Taxonomy" id="2587402"/>
    <lineage>
        <taxon>Eukaryota</taxon>
        <taxon>Fungi</taxon>
        <taxon>Dikarya</taxon>
        <taxon>Ascomycota</taxon>
        <taxon>Pezizomycotina</taxon>
        <taxon>Sordariomycetes</taxon>
        <taxon>Sordariomycetidae</taxon>
        <taxon>Sordariales</taxon>
        <taxon>Chaetomiaceae</taxon>
        <taxon>Parathielavia</taxon>
    </lineage>
</organism>
<dbReference type="GeneID" id="87825506"/>
<feature type="region of interest" description="Disordered" evidence="1">
    <location>
        <begin position="146"/>
        <end position="226"/>
    </location>
</feature>
<comment type="caution">
    <text evidence="2">The sequence shown here is derived from an EMBL/GenBank/DDBJ whole genome shotgun (WGS) entry which is preliminary data.</text>
</comment>
<sequence length="264" mass="29215">MLCGIHSPSTHHLLRSFRSHKNLRSNNYSEFLNRQDDMFHHRHVPSDASSLDSNSTRRPSTSSRTTEMSIDWDPLRLHPPSLAHGPTPPLRDAFGEQSSKRYQSHELRHVCSSHTLRQAPSQLPRYPISSGTVIYDGFDFGFNNKPTRTTSATISNVNESGRRRVPSPTPSDASSECSLSIGGGSSWSGPDDEMMGRNTGGLAPAPAPRPRPRPRPEGTHHLAGSAGLLDGDAEYFIRRGGWKRRGIVFVDSNPLAGEEETWEI</sequence>
<evidence type="ECO:0000313" key="3">
    <source>
        <dbReference type="Proteomes" id="UP001302602"/>
    </source>
</evidence>
<feature type="compositionally biased region" description="Polar residues" evidence="1">
    <location>
        <begin position="146"/>
        <end position="159"/>
    </location>
</feature>
<reference evidence="2" key="2">
    <citation type="submission" date="2023-05" db="EMBL/GenBank/DDBJ databases">
        <authorList>
            <consortium name="Lawrence Berkeley National Laboratory"/>
            <person name="Steindorff A."/>
            <person name="Hensen N."/>
            <person name="Bonometti L."/>
            <person name="Westerberg I."/>
            <person name="Brannstrom I.O."/>
            <person name="Guillou S."/>
            <person name="Cros-Aarteil S."/>
            <person name="Calhoun S."/>
            <person name="Haridas S."/>
            <person name="Kuo A."/>
            <person name="Mondo S."/>
            <person name="Pangilinan J."/>
            <person name="Riley R."/>
            <person name="Labutti K."/>
            <person name="Andreopoulos B."/>
            <person name="Lipzen A."/>
            <person name="Chen C."/>
            <person name="Yanf M."/>
            <person name="Daum C."/>
            <person name="Ng V."/>
            <person name="Clum A."/>
            <person name="Ohm R."/>
            <person name="Martin F."/>
            <person name="Silar P."/>
            <person name="Natvig D."/>
            <person name="Lalanne C."/>
            <person name="Gautier V."/>
            <person name="Ament-Velasquez S.L."/>
            <person name="Kruys A."/>
            <person name="Hutchinson M.I."/>
            <person name="Powell A.J."/>
            <person name="Barry K."/>
            <person name="Miller A.N."/>
            <person name="Grigoriev I.V."/>
            <person name="Debuchy R."/>
            <person name="Gladieux P."/>
            <person name="Thoren M.H."/>
            <person name="Johannesson H."/>
        </authorList>
    </citation>
    <scope>NUCLEOTIDE SEQUENCE</scope>
    <source>
        <strain evidence="2">CBS 731.68</strain>
    </source>
</reference>
<evidence type="ECO:0000313" key="2">
    <source>
        <dbReference type="EMBL" id="KAK4125309.1"/>
    </source>
</evidence>
<feature type="compositionally biased region" description="Low complexity" evidence="1">
    <location>
        <begin position="56"/>
        <end position="66"/>
    </location>
</feature>
<dbReference type="AlphaFoldDB" id="A0AAN6U356"/>